<evidence type="ECO:0000313" key="3">
    <source>
        <dbReference type="Proteomes" id="UP000828390"/>
    </source>
</evidence>
<dbReference type="AlphaFoldDB" id="A0A9D4DG73"/>
<reference evidence="2" key="2">
    <citation type="submission" date="2020-11" db="EMBL/GenBank/DDBJ databases">
        <authorList>
            <person name="McCartney M.A."/>
            <person name="Auch B."/>
            <person name="Kono T."/>
            <person name="Mallez S."/>
            <person name="Becker A."/>
            <person name="Gohl D.M."/>
            <person name="Silverstein K.A.T."/>
            <person name="Koren S."/>
            <person name="Bechman K.B."/>
            <person name="Herman A."/>
            <person name="Abrahante J.E."/>
            <person name="Garbe J."/>
        </authorList>
    </citation>
    <scope>NUCLEOTIDE SEQUENCE</scope>
    <source>
        <strain evidence="2">Duluth1</strain>
        <tissue evidence="2">Whole animal</tissue>
    </source>
</reference>
<organism evidence="2 3">
    <name type="scientific">Dreissena polymorpha</name>
    <name type="common">Zebra mussel</name>
    <name type="synonym">Mytilus polymorpha</name>
    <dbReference type="NCBI Taxonomy" id="45954"/>
    <lineage>
        <taxon>Eukaryota</taxon>
        <taxon>Metazoa</taxon>
        <taxon>Spiralia</taxon>
        <taxon>Lophotrochozoa</taxon>
        <taxon>Mollusca</taxon>
        <taxon>Bivalvia</taxon>
        <taxon>Autobranchia</taxon>
        <taxon>Heteroconchia</taxon>
        <taxon>Euheterodonta</taxon>
        <taxon>Imparidentia</taxon>
        <taxon>Neoheterodontei</taxon>
        <taxon>Myida</taxon>
        <taxon>Dreissenoidea</taxon>
        <taxon>Dreissenidae</taxon>
        <taxon>Dreissena</taxon>
    </lineage>
</organism>
<dbReference type="Proteomes" id="UP000828390">
    <property type="component" value="Unassembled WGS sequence"/>
</dbReference>
<gene>
    <name evidence="2" type="ORF">DPMN_182876</name>
    <name evidence="1" type="ORF">DPMN_191292</name>
</gene>
<dbReference type="EMBL" id="JAIWYP010000043">
    <property type="protein sequence ID" value="KAH3691151.1"/>
    <property type="molecule type" value="Genomic_DNA"/>
</dbReference>
<evidence type="ECO:0000313" key="1">
    <source>
        <dbReference type="EMBL" id="KAH3691151.1"/>
    </source>
</evidence>
<proteinExistence type="predicted"/>
<reference evidence="2" key="1">
    <citation type="journal article" date="2019" name="bioRxiv">
        <title>The Genome of the Zebra Mussel, Dreissena polymorpha: A Resource for Invasive Species Research.</title>
        <authorList>
            <person name="McCartney M.A."/>
            <person name="Auch B."/>
            <person name="Kono T."/>
            <person name="Mallez S."/>
            <person name="Zhang Y."/>
            <person name="Obille A."/>
            <person name="Becker A."/>
            <person name="Abrahante J.E."/>
            <person name="Garbe J."/>
            <person name="Badalamenti J.P."/>
            <person name="Herman A."/>
            <person name="Mangelson H."/>
            <person name="Liachko I."/>
            <person name="Sullivan S."/>
            <person name="Sone E.D."/>
            <person name="Koren S."/>
            <person name="Silverstein K.A.T."/>
            <person name="Beckman K.B."/>
            <person name="Gohl D.M."/>
        </authorList>
    </citation>
    <scope>NUCLEOTIDE SEQUENCE</scope>
    <source>
        <strain evidence="2">Duluth1</strain>
        <tissue evidence="2">Whole animal</tissue>
    </source>
</reference>
<keyword evidence="3" id="KW-1185">Reference proteome</keyword>
<dbReference type="EMBL" id="JAIWYP010000010">
    <property type="protein sequence ID" value="KAH3748431.1"/>
    <property type="molecule type" value="Genomic_DNA"/>
</dbReference>
<sequence>MLVSSPCGNQHLTQLVEDQGMMSVNDDVNNNVLLNEYRDIIRQYDDTKKPTVYHFATHALCKHPTGKIQFFKALEHHLTDVPDRLKIQFILDLCDKRDGTLDEWVKEIFDTDVYRLLGLEHVNTDFRNINIR</sequence>
<name>A0A9D4DG73_DREPO</name>
<comment type="caution">
    <text evidence="2">The sequence shown here is derived from an EMBL/GenBank/DDBJ whole genome shotgun (WGS) entry which is preliminary data.</text>
</comment>
<accession>A0A9D4DG73</accession>
<evidence type="ECO:0000313" key="2">
    <source>
        <dbReference type="EMBL" id="KAH3748431.1"/>
    </source>
</evidence>
<protein>
    <submittedName>
        <fullName evidence="2">Uncharacterized protein</fullName>
    </submittedName>
</protein>